<sequence>MVKKVLFDLGASINTIPLSILFKIGMVKVKSTRMTLQHVDKSLKYCHKVVKYLFVKVDKLFSPTDFVVMDIKEEVDIYIILERSFTC</sequence>
<protein>
    <recommendedName>
        <fullName evidence="4">Retropepsins domain-containing protein</fullName>
    </recommendedName>
</protein>
<dbReference type="Gramene" id="C.cajan_27748.t">
    <property type="protein sequence ID" value="C.cajan_27748.t.cds1"/>
    <property type="gene ID" value="C.cajan_27748"/>
</dbReference>
<proteinExistence type="predicted"/>
<keyword evidence="1" id="KW-0472">Membrane</keyword>
<evidence type="ECO:0008006" key="4">
    <source>
        <dbReference type="Google" id="ProtNLM"/>
    </source>
</evidence>
<evidence type="ECO:0000313" key="3">
    <source>
        <dbReference type="Proteomes" id="UP000075243"/>
    </source>
</evidence>
<keyword evidence="1" id="KW-1133">Transmembrane helix</keyword>
<dbReference type="Proteomes" id="UP000075243">
    <property type="component" value="Unassembled WGS sequence"/>
</dbReference>
<accession>A0A151RXB3</accession>
<reference evidence="2" key="1">
    <citation type="journal article" date="2012" name="Nat. Biotechnol.">
        <title>Draft genome sequence of pigeonpea (Cajanus cajan), an orphan legume crop of resource-poor farmers.</title>
        <authorList>
            <person name="Varshney R.K."/>
            <person name="Chen W."/>
            <person name="Li Y."/>
            <person name="Bharti A.K."/>
            <person name="Saxena R.K."/>
            <person name="Schlueter J.A."/>
            <person name="Donoghue M.T."/>
            <person name="Azam S."/>
            <person name="Fan G."/>
            <person name="Whaley A.M."/>
            <person name="Farmer A.D."/>
            <person name="Sheridan J."/>
            <person name="Iwata A."/>
            <person name="Tuteja R."/>
            <person name="Penmetsa R.V."/>
            <person name="Wu W."/>
            <person name="Upadhyaya H.D."/>
            <person name="Yang S.P."/>
            <person name="Shah T."/>
            <person name="Saxena K.B."/>
            <person name="Michael T."/>
            <person name="McCombie W.R."/>
            <person name="Yang B."/>
            <person name="Zhang G."/>
            <person name="Yang H."/>
            <person name="Wang J."/>
            <person name="Spillane C."/>
            <person name="Cook D.R."/>
            <person name="May G.D."/>
            <person name="Xu X."/>
            <person name="Jackson S.A."/>
        </authorList>
    </citation>
    <scope>NUCLEOTIDE SEQUENCE [LARGE SCALE GENOMIC DNA]</scope>
</reference>
<dbReference type="PANTHER" id="PTHR33067">
    <property type="entry name" value="RNA-DIRECTED DNA POLYMERASE-RELATED"/>
    <property type="match status" value="1"/>
</dbReference>
<evidence type="ECO:0000256" key="1">
    <source>
        <dbReference type="SAM" id="Phobius"/>
    </source>
</evidence>
<keyword evidence="3" id="KW-1185">Reference proteome</keyword>
<dbReference type="AlphaFoldDB" id="A0A151RXB3"/>
<dbReference type="InterPro" id="IPR021109">
    <property type="entry name" value="Peptidase_aspartic_dom_sf"/>
</dbReference>
<feature type="transmembrane region" description="Helical" evidence="1">
    <location>
        <begin position="6"/>
        <end position="24"/>
    </location>
</feature>
<gene>
    <name evidence="2" type="ORF">KK1_031217</name>
</gene>
<dbReference type="PANTHER" id="PTHR33067:SF35">
    <property type="entry name" value="ASPARTIC PEPTIDASE DDI1-TYPE DOMAIN-CONTAINING PROTEIN"/>
    <property type="match status" value="1"/>
</dbReference>
<keyword evidence="1" id="KW-0812">Transmembrane</keyword>
<dbReference type="EMBL" id="KQ483535">
    <property type="protein sequence ID" value="KYP47193.1"/>
    <property type="molecule type" value="Genomic_DNA"/>
</dbReference>
<evidence type="ECO:0000313" key="2">
    <source>
        <dbReference type="EMBL" id="KYP47193.1"/>
    </source>
</evidence>
<name>A0A151RXB3_CAJCA</name>
<dbReference type="Gene3D" id="2.40.70.10">
    <property type="entry name" value="Acid Proteases"/>
    <property type="match status" value="1"/>
</dbReference>
<organism evidence="2 3">
    <name type="scientific">Cajanus cajan</name>
    <name type="common">Pigeon pea</name>
    <name type="synonym">Cajanus indicus</name>
    <dbReference type="NCBI Taxonomy" id="3821"/>
    <lineage>
        <taxon>Eukaryota</taxon>
        <taxon>Viridiplantae</taxon>
        <taxon>Streptophyta</taxon>
        <taxon>Embryophyta</taxon>
        <taxon>Tracheophyta</taxon>
        <taxon>Spermatophyta</taxon>
        <taxon>Magnoliopsida</taxon>
        <taxon>eudicotyledons</taxon>
        <taxon>Gunneridae</taxon>
        <taxon>Pentapetalae</taxon>
        <taxon>rosids</taxon>
        <taxon>fabids</taxon>
        <taxon>Fabales</taxon>
        <taxon>Fabaceae</taxon>
        <taxon>Papilionoideae</taxon>
        <taxon>50 kb inversion clade</taxon>
        <taxon>NPAAA clade</taxon>
        <taxon>indigoferoid/millettioid clade</taxon>
        <taxon>Phaseoleae</taxon>
        <taxon>Cajanus</taxon>
    </lineage>
</organism>